<evidence type="ECO:0000313" key="4">
    <source>
        <dbReference type="Proteomes" id="UP000316270"/>
    </source>
</evidence>
<protein>
    <submittedName>
        <fullName evidence="3">Uncharacterized protein</fullName>
    </submittedName>
</protein>
<dbReference type="Proteomes" id="UP000316270">
    <property type="component" value="Chromosome 1"/>
</dbReference>
<dbReference type="EMBL" id="CP042185">
    <property type="protein sequence ID" value="QDS68368.1"/>
    <property type="molecule type" value="Genomic_DNA"/>
</dbReference>
<feature type="compositionally biased region" description="Polar residues" evidence="2">
    <location>
        <begin position="215"/>
        <end position="225"/>
    </location>
</feature>
<proteinExistence type="predicted"/>
<organism evidence="3 4">
    <name type="scientific">Venturia effusa</name>
    <dbReference type="NCBI Taxonomy" id="50376"/>
    <lineage>
        <taxon>Eukaryota</taxon>
        <taxon>Fungi</taxon>
        <taxon>Dikarya</taxon>
        <taxon>Ascomycota</taxon>
        <taxon>Pezizomycotina</taxon>
        <taxon>Dothideomycetes</taxon>
        <taxon>Pleosporomycetidae</taxon>
        <taxon>Venturiales</taxon>
        <taxon>Venturiaceae</taxon>
        <taxon>Venturia</taxon>
    </lineage>
</organism>
<evidence type="ECO:0000256" key="2">
    <source>
        <dbReference type="SAM" id="MobiDB-lite"/>
    </source>
</evidence>
<dbReference type="AlphaFoldDB" id="A0A517KYA9"/>
<feature type="region of interest" description="Disordered" evidence="2">
    <location>
        <begin position="215"/>
        <end position="239"/>
    </location>
</feature>
<feature type="region of interest" description="Disordered" evidence="2">
    <location>
        <begin position="82"/>
        <end position="111"/>
    </location>
</feature>
<keyword evidence="4" id="KW-1185">Reference proteome</keyword>
<sequence>MALSEITAFEPSAAELINLRKILDGCKVPDVGPFALLPELALDQHYCFALDRFETTSRVFDKSYYEEEVLSVVMNEEKLDETLQSDAKAKGVPESHLPPKRRRARPMRSKTPLLSPLNVPRLYESASSSPAHNPCITFSEAQESVVEGSIISPRSSARPSLSLSQSESKGVQFRIAAATDSVVSFMSGSSLSSWHPQKQQKRRRDSLLQFFRRGSSSGPFNQSRGPSPMGQLHPPSIAEVPELSSPKLHESQDLSSLQSMSVSTRTSSSSFVDQLNPILTASDQRAISSFKKTQRFRNLQWQCDCEVLRFNDFAQHQRVALPLIVGRNRAYQEERKRARLAEFKKKQQEAIEQLENRHVEKELEELERHRLATEDTSARNATALKFVRKRICLLGEAATPEHHLRLEEETTAMERLASRHEREMQGLIRNQEREKLDLQRQQDKEVEDYQKSLDNDEVFSVQTKLDALGMNMVRLDDLIEDRKARLASRWYIRLQIAKVETPETAHVRGPLPLTTLELPPDFISVFSYT</sequence>
<reference evidence="3 4" key="1">
    <citation type="submission" date="2019-07" db="EMBL/GenBank/DDBJ databases">
        <title>Finished genome of Venturia effusa.</title>
        <authorList>
            <person name="Young C.A."/>
            <person name="Cox M.P."/>
            <person name="Ganley A.R.D."/>
            <person name="David W.J."/>
        </authorList>
    </citation>
    <scope>NUCLEOTIDE SEQUENCE [LARGE SCALE GENOMIC DNA]</scope>
    <source>
        <strain evidence="4">albino</strain>
    </source>
</reference>
<name>A0A517KYA9_9PEZI</name>
<dbReference type="STRING" id="50376.A0A517KYA9"/>
<gene>
    <name evidence="3" type="ORF">FKW77_010735</name>
</gene>
<dbReference type="OrthoDB" id="3925131at2759"/>
<feature type="region of interest" description="Disordered" evidence="2">
    <location>
        <begin position="425"/>
        <end position="447"/>
    </location>
</feature>
<feature type="coiled-coil region" evidence="1">
    <location>
        <begin position="333"/>
        <end position="376"/>
    </location>
</feature>
<accession>A0A517KYA9</accession>
<keyword evidence="1" id="KW-0175">Coiled coil</keyword>
<evidence type="ECO:0000313" key="3">
    <source>
        <dbReference type="EMBL" id="QDS68368.1"/>
    </source>
</evidence>
<feature type="compositionally biased region" description="Basic residues" evidence="2">
    <location>
        <begin position="98"/>
        <end position="108"/>
    </location>
</feature>
<evidence type="ECO:0000256" key="1">
    <source>
        <dbReference type="SAM" id="Coils"/>
    </source>
</evidence>
<feature type="compositionally biased region" description="Basic and acidic residues" evidence="2">
    <location>
        <begin position="82"/>
        <end position="93"/>
    </location>
</feature>